<proteinExistence type="predicted"/>
<evidence type="ECO:0000256" key="2">
    <source>
        <dbReference type="SAM" id="Phobius"/>
    </source>
</evidence>
<keyword evidence="2" id="KW-0812">Transmembrane</keyword>
<name>A0ABW3FBL3_9HYPH</name>
<reference evidence="4" key="1">
    <citation type="journal article" date="2019" name="Int. J. Syst. Evol. Microbiol.">
        <title>The Global Catalogue of Microorganisms (GCM) 10K type strain sequencing project: providing services to taxonomists for standard genome sequencing and annotation.</title>
        <authorList>
            <consortium name="The Broad Institute Genomics Platform"/>
            <consortium name="The Broad Institute Genome Sequencing Center for Infectious Disease"/>
            <person name="Wu L."/>
            <person name="Ma J."/>
        </authorList>
    </citation>
    <scope>NUCLEOTIDE SEQUENCE [LARGE SCALE GENOMIC DNA]</scope>
    <source>
        <strain evidence="4">CCUG 60023</strain>
    </source>
</reference>
<keyword evidence="4" id="KW-1185">Reference proteome</keyword>
<comment type="caution">
    <text evidence="3">The sequence shown here is derived from an EMBL/GenBank/DDBJ whole genome shotgun (WGS) entry which is preliminary data.</text>
</comment>
<gene>
    <name evidence="3" type="ORF">ACFQ14_02530</name>
</gene>
<dbReference type="Gene3D" id="1.10.287.1490">
    <property type="match status" value="2"/>
</dbReference>
<dbReference type="Proteomes" id="UP001597101">
    <property type="component" value="Unassembled WGS sequence"/>
</dbReference>
<accession>A0ABW3FBL3</accession>
<keyword evidence="2" id="KW-0472">Membrane</keyword>
<sequence length="418" mass="47239">MPVLESGLFFALGFLASALLALMVAPAIWRRAVVLTRQKIESSVPLTLNEIQADKDQLRAEFAMSTRRLEVSLEDLKERAAEQLIEINRRRDEVLALEDEQEKRGERIAELQNQSEELRAELHDREEKLSETTFALRSLETQLEEKAASLEALDRRYKTVMSEFDDQKIELVARETRLDGVTDEVRELKNQVKSFRNEADAAREEAKASKIIAEREIRRAADLDEKISRLTSTMADMEARLERRDRDLAKLKERAGSDDKRASKAQGDASNLQEQNVKLKAELADAALRMESLMRDASGENVENAIATFETERRELRDRLKMAEAERDALKAELQGTQLASGEDWEVERRENAIIRERINDLAAKVTAMTAQLEGPDSPINEALALKGKRTDAGKSAQSEVNSLADRIRAIQQAAEKA</sequence>
<feature type="transmembrane region" description="Helical" evidence="2">
    <location>
        <begin position="6"/>
        <end position="29"/>
    </location>
</feature>
<evidence type="ECO:0000256" key="1">
    <source>
        <dbReference type="SAM" id="MobiDB-lite"/>
    </source>
</evidence>
<keyword evidence="2" id="KW-1133">Transmembrane helix</keyword>
<organism evidence="3 4">
    <name type="scientific">Pseudahrensia aquimaris</name>
    <dbReference type="NCBI Taxonomy" id="744461"/>
    <lineage>
        <taxon>Bacteria</taxon>
        <taxon>Pseudomonadati</taxon>
        <taxon>Pseudomonadota</taxon>
        <taxon>Alphaproteobacteria</taxon>
        <taxon>Hyphomicrobiales</taxon>
        <taxon>Ahrensiaceae</taxon>
        <taxon>Pseudahrensia</taxon>
    </lineage>
</organism>
<protein>
    <submittedName>
        <fullName evidence="3">Uncharacterized protein</fullName>
    </submittedName>
</protein>
<feature type="compositionally biased region" description="Basic and acidic residues" evidence="1">
    <location>
        <begin position="251"/>
        <end position="262"/>
    </location>
</feature>
<evidence type="ECO:0000313" key="3">
    <source>
        <dbReference type="EMBL" id="MFD0915274.1"/>
    </source>
</evidence>
<dbReference type="EMBL" id="JBHTJV010000002">
    <property type="protein sequence ID" value="MFD0915274.1"/>
    <property type="molecule type" value="Genomic_DNA"/>
</dbReference>
<evidence type="ECO:0000313" key="4">
    <source>
        <dbReference type="Proteomes" id="UP001597101"/>
    </source>
</evidence>
<feature type="region of interest" description="Disordered" evidence="1">
    <location>
        <begin position="251"/>
        <end position="273"/>
    </location>
</feature>
<dbReference type="RefSeq" id="WP_377211124.1">
    <property type="nucleotide sequence ID" value="NZ_JBHTJV010000002.1"/>
</dbReference>